<name>A0A0N5A0T6_PARTI</name>
<keyword evidence="1" id="KW-1185">Reference proteome</keyword>
<evidence type="ECO:0000313" key="2">
    <source>
        <dbReference type="WBParaSite" id="PTRK_0001510800.1"/>
    </source>
</evidence>
<reference evidence="2" key="1">
    <citation type="submission" date="2017-02" db="UniProtKB">
        <authorList>
            <consortium name="WormBaseParasite"/>
        </authorList>
    </citation>
    <scope>IDENTIFICATION</scope>
</reference>
<accession>A0A0N5A0T6</accession>
<dbReference type="WBParaSite" id="PTRK_0001510800.1">
    <property type="protein sequence ID" value="PTRK_0001510800.1"/>
    <property type="gene ID" value="PTRK_0001510800"/>
</dbReference>
<dbReference type="AlphaFoldDB" id="A0A0N5A0T6"/>
<dbReference type="Proteomes" id="UP000038045">
    <property type="component" value="Unplaced"/>
</dbReference>
<protein>
    <submittedName>
        <fullName evidence="2">Uncharacterized protein</fullName>
    </submittedName>
</protein>
<organism evidence="1 2">
    <name type="scientific">Parastrongyloides trichosuri</name>
    <name type="common">Possum-specific nematode worm</name>
    <dbReference type="NCBI Taxonomy" id="131310"/>
    <lineage>
        <taxon>Eukaryota</taxon>
        <taxon>Metazoa</taxon>
        <taxon>Ecdysozoa</taxon>
        <taxon>Nematoda</taxon>
        <taxon>Chromadorea</taxon>
        <taxon>Rhabditida</taxon>
        <taxon>Tylenchina</taxon>
        <taxon>Panagrolaimomorpha</taxon>
        <taxon>Strongyloidoidea</taxon>
        <taxon>Strongyloididae</taxon>
        <taxon>Parastrongyloides</taxon>
    </lineage>
</organism>
<proteinExistence type="predicted"/>
<evidence type="ECO:0000313" key="1">
    <source>
        <dbReference type="Proteomes" id="UP000038045"/>
    </source>
</evidence>
<sequence>MKLSEYKTRYLKEKILPEKLMSNHGEQEYTFGITCCDGGNCSKGYTANNIYLNMVANSYSDNMSLYLPKSGEGPIDYLTRIGEMEKNMSNESPKY</sequence>